<evidence type="ECO:0008006" key="6">
    <source>
        <dbReference type="Google" id="ProtNLM"/>
    </source>
</evidence>
<name>E0VA36_PEDHC</name>
<dbReference type="EMBL" id="AAZO01000322">
    <property type="status" value="NOT_ANNOTATED_CDS"/>
    <property type="molecule type" value="Genomic_DNA"/>
</dbReference>
<dbReference type="FunCoup" id="E0VA36">
    <property type="interactions" value="31"/>
</dbReference>
<dbReference type="EMBL" id="DS235004">
    <property type="protein sequence ID" value="EEB10242.1"/>
    <property type="molecule type" value="Genomic_DNA"/>
</dbReference>
<dbReference type="KEGG" id="phu:Phum_PHUM026170"/>
<evidence type="ECO:0000313" key="4">
    <source>
        <dbReference type="EnsemblMetazoa" id="PHUM026170-PA"/>
    </source>
</evidence>
<dbReference type="CTD" id="8238861"/>
<dbReference type="PANTHER" id="PTHR21879:SF22">
    <property type="entry name" value="FI03362P-RELATED"/>
    <property type="match status" value="1"/>
</dbReference>
<sequence>MKCVTCGFLLIFFVGTTIAMATTTMDTGRQSDNLLSHVMTECGKKDSISCFKYKLFSYLDKTLGERESFVIDEGVKVVKTESADGAPRSLDEKSDNVETMVLNRFEKFMRTHTFKFDVKGSDVLNGISNAANSLGLVQEEGIEESRGKKKKAVKMLLPLLLALKLKLATLLPLALGAIALVAKKALIIGKIALLLSALIGLKKLLGNQQKSVTYEIVSHPHHTSHDVWSGGDYGGSASGGGGGGGHGGGWARSSNDAQNLAYKAYAPTQQQQ</sequence>
<accession>E0VA36</accession>
<dbReference type="VEuPathDB" id="VectorBase:PHUM026170"/>
<proteinExistence type="predicted"/>
<feature type="chain" id="PRO_5014570011" description="Osiris 7" evidence="2">
    <location>
        <begin position="22"/>
        <end position="272"/>
    </location>
</feature>
<dbReference type="InterPro" id="IPR012464">
    <property type="entry name" value="DUF1676"/>
</dbReference>
<keyword evidence="1" id="KW-0812">Transmembrane</keyword>
<dbReference type="eggNOG" id="ENOG502QV90">
    <property type="taxonomic scope" value="Eukaryota"/>
</dbReference>
<dbReference type="GeneID" id="8238861"/>
<dbReference type="HOGENOM" id="CLU_060007_2_0_1"/>
<dbReference type="InParanoid" id="E0VA36"/>
<keyword evidence="1" id="KW-0472">Membrane</keyword>
<dbReference type="EMBL" id="AAZO01000321">
    <property type="status" value="NOT_ANNOTATED_CDS"/>
    <property type="molecule type" value="Genomic_DNA"/>
</dbReference>
<dbReference type="EnsemblMetazoa" id="PHUM026170-RA">
    <property type="protein sequence ID" value="PHUM026170-PA"/>
    <property type="gene ID" value="PHUM026170"/>
</dbReference>
<keyword evidence="1" id="KW-1133">Transmembrane helix</keyword>
<reference evidence="3" key="1">
    <citation type="submission" date="2007-04" db="EMBL/GenBank/DDBJ databases">
        <title>Annotation of Pediculus humanus corporis strain USDA.</title>
        <authorList>
            <person name="Kirkness E."/>
            <person name="Hannick L."/>
            <person name="Hass B."/>
            <person name="Bruggner R."/>
            <person name="Lawson D."/>
            <person name="Bidwell S."/>
            <person name="Joardar V."/>
            <person name="Caler E."/>
            <person name="Walenz B."/>
            <person name="Inman J."/>
            <person name="Schobel S."/>
            <person name="Galinsky K."/>
            <person name="Amedeo P."/>
            <person name="Strausberg R."/>
        </authorList>
    </citation>
    <scope>NUCLEOTIDE SEQUENCE</scope>
    <source>
        <strain evidence="3">USDA</strain>
    </source>
</reference>
<keyword evidence="5" id="KW-1185">Reference proteome</keyword>
<evidence type="ECO:0000313" key="5">
    <source>
        <dbReference type="Proteomes" id="UP000009046"/>
    </source>
</evidence>
<dbReference type="RefSeq" id="XP_002422980.1">
    <property type="nucleotide sequence ID" value="XM_002422935.1"/>
</dbReference>
<protein>
    <recommendedName>
        <fullName evidence="6">Osiris 7</fullName>
    </recommendedName>
</protein>
<keyword evidence="2" id="KW-0732">Signal</keyword>
<reference evidence="4" key="3">
    <citation type="submission" date="2020-05" db="UniProtKB">
        <authorList>
            <consortium name="EnsemblMetazoa"/>
        </authorList>
    </citation>
    <scope>IDENTIFICATION</scope>
    <source>
        <strain evidence="4">USDA</strain>
    </source>
</reference>
<dbReference type="AlphaFoldDB" id="E0VA36"/>
<feature type="signal peptide" evidence="2">
    <location>
        <begin position="1"/>
        <end position="21"/>
    </location>
</feature>
<reference evidence="3" key="2">
    <citation type="submission" date="2007-04" db="EMBL/GenBank/DDBJ databases">
        <title>The genome of the human body louse.</title>
        <authorList>
            <consortium name="The Human Body Louse Genome Consortium"/>
            <person name="Kirkness E."/>
            <person name="Walenz B."/>
            <person name="Hass B."/>
            <person name="Bruggner R."/>
            <person name="Strausberg R."/>
        </authorList>
    </citation>
    <scope>NUCLEOTIDE SEQUENCE</scope>
    <source>
        <strain evidence="3">USDA</strain>
    </source>
</reference>
<evidence type="ECO:0000256" key="1">
    <source>
        <dbReference type="SAM" id="Phobius"/>
    </source>
</evidence>
<dbReference type="GO" id="GO:0016020">
    <property type="term" value="C:membrane"/>
    <property type="evidence" value="ECO:0007669"/>
    <property type="project" value="TreeGrafter"/>
</dbReference>
<dbReference type="PANTHER" id="PTHR21879">
    <property type="entry name" value="FI03362P-RELATED-RELATED"/>
    <property type="match status" value="1"/>
</dbReference>
<evidence type="ECO:0000256" key="2">
    <source>
        <dbReference type="SAM" id="SignalP"/>
    </source>
</evidence>
<dbReference type="STRING" id="121224.E0VA36"/>
<gene>
    <name evidence="4" type="primary">8238861</name>
    <name evidence="3" type="ORF">Phum_PHUM026170</name>
</gene>
<dbReference type="Proteomes" id="UP000009046">
    <property type="component" value="Unassembled WGS sequence"/>
</dbReference>
<dbReference type="OrthoDB" id="8192916at2759"/>
<feature type="transmembrane region" description="Helical" evidence="1">
    <location>
        <begin position="155"/>
        <end position="182"/>
    </location>
</feature>
<evidence type="ECO:0000313" key="3">
    <source>
        <dbReference type="EMBL" id="EEB10242.1"/>
    </source>
</evidence>
<dbReference type="Pfam" id="PF07898">
    <property type="entry name" value="DUF1676"/>
    <property type="match status" value="1"/>
</dbReference>
<dbReference type="OMA" id="AYRAHQP"/>
<organism>
    <name type="scientific">Pediculus humanus subsp. corporis</name>
    <name type="common">Body louse</name>
    <dbReference type="NCBI Taxonomy" id="121224"/>
    <lineage>
        <taxon>Eukaryota</taxon>
        <taxon>Metazoa</taxon>
        <taxon>Ecdysozoa</taxon>
        <taxon>Arthropoda</taxon>
        <taxon>Hexapoda</taxon>
        <taxon>Insecta</taxon>
        <taxon>Pterygota</taxon>
        <taxon>Neoptera</taxon>
        <taxon>Paraneoptera</taxon>
        <taxon>Psocodea</taxon>
        <taxon>Troctomorpha</taxon>
        <taxon>Phthiraptera</taxon>
        <taxon>Anoplura</taxon>
        <taxon>Pediculidae</taxon>
        <taxon>Pediculus</taxon>
    </lineage>
</organism>